<comment type="caution">
    <text evidence="1">The sequence shown here is derived from an EMBL/GenBank/DDBJ whole genome shotgun (WGS) entry which is preliminary data.</text>
</comment>
<proteinExistence type="predicted"/>
<gene>
    <name evidence="1" type="ORF">RPERSI_LOCUS24652</name>
</gene>
<protein>
    <submittedName>
        <fullName evidence="1">17416_t:CDS:1</fullName>
    </submittedName>
</protein>
<organism evidence="1 2">
    <name type="scientific">Racocetra persica</name>
    <dbReference type="NCBI Taxonomy" id="160502"/>
    <lineage>
        <taxon>Eukaryota</taxon>
        <taxon>Fungi</taxon>
        <taxon>Fungi incertae sedis</taxon>
        <taxon>Mucoromycota</taxon>
        <taxon>Glomeromycotina</taxon>
        <taxon>Glomeromycetes</taxon>
        <taxon>Diversisporales</taxon>
        <taxon>Gigasporaceae</taxon>
        <taxon>Racocetra</taxon>
    </lineage>
</organism>
<evidence type="ECO:0000313" key="1">
    <source>
        <dbReference type="EMBL" id="CAG8817312.1"/>
    </source>
</evidence>
<dbReference type="Proteomes" id="UP000789920">
    <property type="component" value="Unassembled WGS sequence"/>
</dbReference>
<feature type="non-terminal residue" evidence="1">
    <location>
        <position position="49"/>
    </location>
</feature>
<reference evidence="1" key="1">
    <citation type="submission" date="2021-06" db="EMBL/GenBank/DDBJ databases">
        <authorList>
            <person name="Kallberg Y."/>
            <person name="Tangrot J."/>
            <person name="Rosling A."/>
        </authorList>
    </citation>
    <scope>NUCLEOTIDE SEQUENCE</scope>
    <source>
        <strain evidence="1">MA461A</strain>
    </source>
</reference>
<accession>A0ACA9RYN1</accession>
<dbReference type="EMBL" id="CAJVQC010079669">
    <property type="protein sequence ID" value="CAG8817312.1"/>
    <property type="molecule type" value="Genomic_DNA"/>
</dbReference>
<feature type="non-terminal residue" evidence="1">
    <location>
        <position position="1"/>
    </location>
</feature>
<keyword evidence="2" id="KW-1185">Reference proteome</keyword>
<name>A0ACA9RYN1_9GLOM</name>
<sequence>LIFKDTNTEDNMKTRKSLHEKSTTPNETSAVSEVEKKKVSNKQKVSQQD</sequence>
<evidence type="ECO:0000313" key="2">
    <source>
        <dbReference type="Proteomes" id="UP000789920"/>
    </source>
</evidence>